<evidence type="ECO:0000259" key="6">
    <source>
        <dbReference type="Pfam" id="PF14226"/>
    </source>
</evidence>
<evidence type="ECO:0000256" key="2">
    <source>
        <dbReference type="ARBA" id="ARBA00022723"/>
    </source>
</evidence>
<evidence type="ECO:0000256" key="3">
    <source>
        <dbReference type="ARBA" id="ARBA00023002"/>
    </source>
</evidence>
<organism evidence="7 8">
    <name type="scientific">Hibiscus syriacus</name>
    <name type="common">Rose of Sharon</name>
    <dbReference type="NCBI Taxonomy" id="106335"/>
    <lineage>
        <taxon>Eukaryota</taxon>
        <taxon>Viridiplantae</taxon>
        <taxon>Streptophyta</taxon>
        <taxon>Embryophyta</taxon>
        <taxon>Tracheophyta</taxon>
        <taxon>Spermatophyta</taxon>
        <taxon>Magnoliopsida</taxon>
        <taxon>eudicotyledons</taxon>
        <taxon>Gunneridae</taxon>
        <taxon>Pentapetalae</taxon>
        <taxon>rosids</taxon>
        <taxon>malvids</taxon>
        <taxon>Malvales</taxon>
        <taxon>Malvaceae</taxon>
        <taxon>Malvoideae</taxon>
        <taxon>Hibiscus</taxon>
    </lineage>
</organism>
<dbReference type="Proteomes" id="UP000436088">
    <property type="component" value="Unassembled WGS sequence"/>
</dbReference>
<dbReference type="SUPFAM" id="SSF51197">
    <property type="entry name" value="Clavaminate synthase-like"/>
    <property type="match status" value="1"/>
</dbReference>
<dbReference type="Pfam" id="PF03171">
    <property type="entry name" value="2OG-FeII_Oxy"/>
    <property type="match status" value="1"/>
</dbReference>
<dbReference type="InterPro" id="IPR027443">
    <property type="entry name" value="IPNS-like_sf"/>
</dbReference>
<dbReference type="InterPro" id="IPR044861">
    <property type="entry name" value="IPNS-like_FE2OG_OXY"/>
</dbReference>
<keyword evidence="3" id="KW-0560">Oxidoreductase</keyword>
<dbReference type="PANTHER" id="PTHR10209:SF865">
    <property type="entry name" value="1-AMINOCYCLOPROPANE-1-CARBOXYLATE OXIDASE HOMOLOG 1-LIKE"/>
    <property type="match status" value="1"/>
</dbReference>
<comment type="caution">
    <text evidence="7">The sequence shown here is derived from an EMBL/GenBank/DDBJ whole genome shotgun (WGS) entry which is preliminary data.</text>
</comment>
<keyword evidence="8" id="KW-1185">Reference proteome</keyword>
<protein>
    <submittedName>
        <fullName evidence="7">1-aminocyclopropane-1-carboxylate oxidase-like protein 6</fullName>
    </submittedName>
</protein>
<reference evidence="7" key="1">
    <citation type="submission" date="2019-09" db="EMBL/GenBank/DDBJ databases">
        <title>Draft genome information of white flower Hibiscus syriacus.</title>
        <authorList>
            <person name="Kim Y.-M."/>
        </authorList>
    </citation>
    <scope>NUCLEOTIDE SEQUENCE [LARGE SCALE GENOMIC DNA]</scope>
    <source>
        <strain evidence="7">YM2019G1</strain>
    </source>
</reference>
<dbReference type="Pfam" id="PF14226">
    <property type="entry name" value="DIOX_N"/>
    <property type="match status" value="1"/>
</dbReference>
<evidence type="ECO:0000259" key="5">
    <source>
        <dbReference type="Pfam" id="PF03171"/>
    </source>
</evidence>
<evidence type="ECO:0000256" key="4">
    <source>
        <dbReference type="ARBA" id="ARBA00023004"/>
    </source>
</evidence>
<gene>
    <name evidence="7" type="ORF">F3Y22_tig00110763pilonHSYRG00024</name>
</gene>
<dbReference type="InterPro" id="IPR026992">
    <property type="entry name" value="DIOX_N"/>
</dbReference>
<proteinExistence type="inferred from homology"/>
<comment type="similarity">
    <text evidence="1">Belongs to the iron/ascorbate-dependent oxidoreductase family.</text>
</comment>
<evidence type="ECO:0000256" key="1">
    <source>
        <dbReference type="ARBA" id="ARBA00008056"/>
    </source>
</evidence>
<dbReference type="EMBL" id="VEPZ02001100">
    <property type="protein sequence ID" value="KAE8694923.1"/>
    <property type="molecule type" value="Genomic_DNA"/>
</dbReference>
<evidence type="ECO:0000313" key="7">
    <source>
        <dbReference type="EMBL" id="KAE8694923.1"/>
    </source>
</evidence>
<dbReference type="Gene3D" id="2.60.120.330">
    <property type="entry name" value="B-lactam Antibiotic, Isopenicillin N Synthase, Chain"/>
    <property type="match status" value="1"/>
</dbReference>
<feature type="domain" description="Non-haem dioxygenase N-terminal" evidence="6">
    <location>
        <begin position="5"/>
        <end position="90"/>
    </location>
</feature>
<dbReference type="GO" id="GO:0016491">
    <property type="term" value="F:oxidoreductase activity"/>
    <property type="evidence" value="ECO:0007669"/>
    <property type="project" value="UniProtKB-KW"/>
</dbReference>
<dbReference type="PANTHER" id="PTHR10209">
    <property type="entry name" value="OXIDOREDUCTASE, 2OG-FE II OXYGENASE FAMILY PROTEIN"/>
    <property type="match status" value="1"/>
</dbReference>
<accession>A0A6A2ZT39</accession>
<keyword evidence="2" id="KW-0479">Metal-binding</keyword>
<dbReference type="GO" id="GO:0046872">
    <property type="term" value="F:metal ion binding"/>
    <property type="evidence" value="ECO:0007669"/>
    <property type="project" value="UniProtKB-KW"/>
</dbReference>
<evidence type="ECO:0000313" key="8">
    <source>
        <dbReference type="Proteomes" id="UP000436088"/>
    </source>
</evidence>
<sequence>MEVDSRRKEMVDQIKIASTEWGIFQVTNHGIPLNVLDEMIDGVRMFNEQDLELKKEMYSRDTTKPVRFDSNTDLYTSKTADWRDTLFLLPSVLILTPAKSQQCAEYVKHNRRLGETLFELLSEALGLRSDHLGSMGCGKGCSIVCHYYPPCPQPELTLGKKHTDPGFLNVLLQNEINGLQALHKGQCSINELTSEADPPRYKDVLKEYYARFLSNSDGFRLTLNIIMKDWKKDLGIRLTNQRKGMWEYCNQGYEGILTLVWDEYMKRLKGCDAVHEGAERDLLTVSLLDPVLPDPLFLERP</sequence>
<feature type="domain" description="Isopenicillin N synthase-like Fe(2+) 2OG dioxygenase" evidence="5">
    <location>
        <begin position="141"/>
        <end position="189"/>
    </location>
</feature>
<dbReference type="AlphaFoldDB" id="A0A6A2ZT39"/>
<name>A0A6A2ZT39_HIBSY</name>
<keyword evidence="4" id="KW-0408">Iron</keyword>